<dbReference type="SUPFAM" id="SSF50952">
    <property type="entry name" value="Soluble quinoprotein glucose dehydrogenase"/>
    <property type="match status" value="1"/>
</dbReference>
<evidence type="ECO:0000313" key="4">
    <source>
        <dbReference type="EMBL" id="GMN34768.1"/>
    </source>
</evidence>
<gene>
    <name evidence="3" type="ORF">TIFTF001_042115</name>
    <name evidence="4" type="ORF">TIFTF001_042116</name>
</gene>
<dbReference type="EMBL" id="BTGU01002159">
    <property type="protein sequence ID" value="GMN34768.1"/>
    <property type="molecule type" value="Genomic_DNA"/>
</dbReference>
<proteinExistence type="predicted"/>
<dbReference type="PANTHER" id="PTHR19328">
    <property type="entry name" value="HEDGEHOG-INTERACTING PROTEIN"/>
    <property type="match status" value="1"/>
</dbReference>
<dbReference type="Proteomes" id="UP001187192">
    <property type="component" value="Unassembled WGS sequence"/>
</dbReference>
<evidence type="ECO:0000313" key="5">
    <source>
        <dbReference type="Proteomes" id="UP001187192"/>
    </source>
</evidence>
<dbReference type="InterPro" id="IPR011042">
    <property type="entry name" value="6-blade_b-propeller_TolB-like"/>
</dbReference>
<sequence length="307" mass="33628">MMGDGGGVGGDPYNFSQNKKSLLGKITRLDVNNIPSEAEIDKLGLWGNYSIPKDNPYKEDPELQPEIWTLGMRNPWRCSFDSERPSYFICADVGQDVYEEVDLITKGGNYGWRLYEGPYPFNLKGSNGTLESTSLIFPVLGYNHSEVNKKEGSASITGGYVYRSKTDPCMYGRYLYADLYAGHIWAAVENPENSGNFSGSLIPFSCAADSPTDCGTVPGSTLPNLGYVYSFGEDNKKDVFILASNGVYRVVPPSRCNYACSKESVAASPRPSPTSPPGSSFASRSRRPCRILVLLFSSLLLLLLSAF</sequence>
<dbReference type="Pfam" id="PF07995">
    <property type="entry name" value="GSDH"/>
    <property type="match status" value="1"/>
</dbReference>
<protein>
    <recommendedName>
        <fullName evidence="2">Glucose/Sorbosone dehydrogenase domain-containing protein</fullName>
    </recommendedName>
</protein>
<dbReference type="Gene3D" id="2.120.10.30">
    <property type="entry name" value="TolB, C-terminal domain"/>
    <property type="match status" value="1"/>
</dbReference>
<dbReference type="InterPro" id="IPR012938">
    <property type="entry name" value="Glc/Sorbosone_DH"/>
</dbReference>
<organism evidence="3 5">
    <name type="scientific">Ficus carica</name>
    <name type="common">Common fig</name>
    <dbReference type="NCBI Taxonomy" id="3494"/>
    <lineage>
        <taxon>Eukaryota</taxon>
        <taxon>Viridiplantae</taxon>
        <taxon>Streptophyta</taxon>
        <taxon>Embryophyta</taxon>
        <taxon>Tracheophyta</taxon>
        <taxon>Spermatophyta</taxon>
        <taxon>Magnoliopsida</taxon>
        <taxon>eudicotyledons</taxon>
        <taxon>Gunneridae</taxon>
        <taxon>Pentapetalae</taxon>
        <taxon>rosids</taxon>
        <taxon>fabids</taxon>
        <taxon>Rosales</taxon>
        <taxon>Moraceae</taxon>
        <taxon>Ficeae</taxon>
        <taxon>Ficus</taxon>
    </lineage>
</organism>
<dbReference type="PANTHER" id="PTHR19328:SF13">
    <property type="entry name" value="HIPL1 PROTEIN"/>
    <property type="match status" value="1"/>
</dbReference>
<dbReference type="EMBL" id="BTGU01002158">
    <property type="protein sequence ID" value="GMN34758.1"/>
    <property type="molecule type" value="Genomic_DNA"/>
</dbReference>
<name>A0AA87ZEF5_FICCA</name>
<keyword evidence="5" id="KW-1185">Reference proteome</keyword>
<feature type="region of interest" description="Disordered" evidence="1">
    <location>
        <begin position="265"/>
        <end position="284"/>
    </location>
</feature>
<dbReference type="AlphaFoldDB" id="A0AA87ZEF5"/>
<reference evidence="3" key="1">
    <citation type="submission" date="2023-07" db="EMBL/GenBank/DDBJ databases">
        <title>draft genome sequence of fig (Ficus carica).</title>
        <authorList>
            <person name="Takahashi T."/>
            <person name="Nishimura K."/>
        </authorList>
    </citation>
    <scope>NUCLEOTIDE SEQUENCE</scope>
</reference>
<dbReference type="InterPro" id="IPR011041">
    <property type="entry name" value="Quinoprot_gluc/sorb_DH_b-prop"/>
</dbReference>
<evidence type="ECO:0000313" key="3">
    <source>
        <dbReference type="EMBL" id="GMN34758.1"/>
    </source>
</evidence>
<evidence type="ECO:0000256" key="1">
    <source>
        <dbReference type="SAM" id="MobiDB-lite"/>
    </source>
</evidence>
<accession>A0AA87ZEF5</accession>
<evidence type="ECO:0000259" key="2">
    <source>
        <dbReference type="Pfam" id="PF07995"/>
    </source>
</evidence>
<comment type="caution">
    <text evidence="3">The sequence shown here is derived from an EMBL/GenBank/DDBJ whole genome shotgun (WGS) entry which is preliminary data.</text>
</comment>
<feature type="domain" description="Glucose/Sorbosone dehydrogenase" evidence="2">
    <location>
        <begin position="49"/>
        <end position="184"/>
    </location>
</feature>